<evidence type="ECO:0000256" key="2">
    <source>
        <dbReference type="ARBA" id="ARBA00023157"/>
    </source>
</evidence>
<dbReference type="SMART" id="SM00209">
    <property type="entry name" value="TSP1"/>
    <property type="match status" value="13"/>
</dbReference>
<dbReference type="PANTHER" id="PTHR11311:SF30">
    <property type="entry name" value="SPONDIN-LIKE TSP1 DOMAIN-CONTAINING PROTEIN"/>
    <property type="match status" value="1"/>
</dbReference>
<evidence type="ECO:0000313" key="6">
    <source>
        <dbReference type="Proteomes" id="UP001519460"/>
    </source>
</evidence>
<keyword evidence="6" id="KW-1185">Reference proteome</keyword>
<dbReference type="InterPro" id="IPR000884">
    <property type="entry name" value="TSP1_rpt"/>
</dbReference>
<reference evidence="5 6" key="1">
    <citation type="journal article" date="2023" name="Sci. Data">
        <title>Genome assembly of the Korean intertidal mud-creeper Batillaria attramentaria.</title>
        <authorList>
            <person name="Patra A.K."/>
            <person name="Ho P.T."/>
            <person name="Jun S."/>
            <person name="Lee S.J."/>
            <person name="Kim Y."/>
            <person name="Won Y.J."/>
        </authorList>
    </citation>
    <scope>NUCLEOTIDE SEQUENCE [LARGE SCALE GENOMIC DNA]</scope>
    <source>
        <strain evidence="5">Wonlab-2016</strain>
    </source>
</reference>
<dbReference type="InterPro" id="IPR044004">
    <property type="entry name" value="TSP1_spondin_dom"/>
</dbReference>
<dbReference type="Pfam" id="PF00090">
    <property type="entry name" value="TSP_1"/>
    <property type="match status" value="3"/>
</dbReference>
<dbReference type="FunFam" id="2.20.100.10:FF:000134">
    <property type="entry name" value="Uncharacterized protein"/>
    <property type="match status" value="1"/>
</dbReference>
<dbReference type="Proteomes" id="UP001519460">
    <property type="component" value="Unassembled WGS sequence"/>
</dbReference>
<feature type="non-terminal residue" evidence="5">
    <location>
        <position position="1151"/>
    </location>
</feature>
<feature type="domain" description="Spondin-like TSP1" evidence="4">
    <location>
        <begin position="418"/>
        <end position="476"/>
    </location>
</feature>
<feature type="domain" description="Spondin-like TSP1" evidence="4">
    <location>
        <begin position="692"/>
        <end position="737"/>
    </location>
</feature>
<feature type="domain" description="Spondin-like TSP1" evidence="4">
    <location>
        <begin position="943"/>
        <end position="995"/>
    </location>
</feature>
<dbReference type="Pfam" id="PF19030">
    <property type="entry name" value="TSP1_ADAMTS"/>
    <property type="match status" value="2"/>
</dbReference>
<sequence>NCAEKIPDVMLIKDQSCVIPQDCQVSTWSGLRPYNSSCLAPDGSVVPGFMIRTRQVLQLPMGDGLACPPNLYDMVQVYGEDPATIKPCRRAKWTLSSWSVCASVPGYSRCGTGVQSRRAICVAPGEDGLDRPVDESECEQPKPLVSQACDTPCNRDCSVSHWGEWSRCENGACSTDNYDYILKRKKRAEGQAGKRFRKRDILTYPGPGGKSCPHLVETQACEPDPCFKWRVTYGDCEPTTRGGCGQGTRQRFAECVDKSGTKVKARYCWEGEADNRPWEECYVPCPDDCVLTEWGAWSQCPDPCGTVSQGPAIRVRSRRILAYSGTGPKSSPCPNPSSLRQTKACPAPLECMVYQWRVSAWGPCTLSDPTLKCGRGTQTRDVSCYSSLGVRVVEQRCVESEKPSSVKSDCLVECPVDCHVTDWSEWSDCGTTCLAFTARQLLPRQRRQRFIVTYPQNGGLTCPPMLNEERQCLNLPVCETYYWDISEWSGCILPPIVPRCGAGMRARNVTCRHSNGTDYGLDMCLEKLSTMPDLVEQCYVPCPTECQLSEWTAWGRCVQGCEGKRFRWRKLIGESKIIPECKNKNRFPLDEQEDCKCDSLRPVVIGDWSDCILQPPDEVGEKFAQMSLKSLQLRTTNETGDSNAPNQMYCGKGIKYMAISCQTSSRDMEGAASCSASEYQEAECTIPCPVDCQMSAWSTWSSCSVTCGSGIQQRFRSIERQPENGGRRCPNLYGYSKESQTRVCKAGCQYHKWQADDWGPCLPHGGSACGPGTQTRTVGCFAVADGSKRLSAADASYCNGNERPVNVRDCDLPCPGECVMSDWTEWTQCKQPCNGQQTQTRNRSVLRYPSQYSIGSEDCAPAQDVKVCIKGENCFEYSWELSDWTSCMINDGSEACGTGHKERFAMCRNEAGQRVYDVKCMELFGKMTQPDVVNCQVPCDDDCLLSDWSDWSICSKTCDLGVTRRYRTVVRAPVGNGRKCPDQMEQTRPCFRQGCYNWQVTEWSSCRTQHGVCGSGLQERNVSCVGGDGLPVNSSRCPHDTEKLVLQTRRSCHVPCPGECRLSEWSQWSTCFISCQDLEQGFRIGVRARSRAILAHPSQGNPACDDNLWEEASCQTEKCTGFQWVAGPWANEDEGSTRSVRCERSDGLVVE</sequence>
<dbReference type="InterPro" id="IPR036383">
    <property type="entry name" value="TSP1_rpt_sf"/>
</dbReference>
<dbReference type="SUPFAM" id="SSF82895">
    <property type="entry name" value="TSP-1 type 1 repeat"/>
    <property type="match status" value="8"/>
</dbReference>
<evidence type="ECO:0000313" key="5">
    <source>
        <dbReference type="EMBL" id="KAK7474871.1"/>
    </source>
</evidence>
<dbReference type="InterPro" id="IPR051418">
    <property type="entry name" value="Spondin/Thrombospondin_T1"/>
</dbReference>
<organism evidence="5 6">
    <name type="scientific">Batillaria attramentaria</name>
    <dbReference type="NCBI Taxonomy" id="370345"/>
    <lineage>
        <taxon>Eukaryota</taxon>
        <taxon>Metazoa</taxon>
        <taxon>Spiralia</taxon>
        <taxon>Lophotrochozoa</taxon>
        <taxon>Mollusca</taxon>
        <taxon>Gastropoda</taxon>
        <taxon>Caenogastropoda</taxon>
        <taxon>Sorbeoconcha</taxon>
        <taxon>Cerithioidea</taxon>
        <taxon>Batillariidae</taxon>
        <taxon>Batillaria</taxon>
    </lineage>
</organism>
<evidence type="ECO:0000256" key="3">
    <source>
        <dbReference type="ARBA" id="ARBA00023180"/>
    </source>
</evidence>
<dbReference type="Gene3D" id="2.20.100.10">
    <property type="entry name" value="Thrombospondin type-1 (TSP1) repeat"/>
    <property type="match status" value="8"/>
</dbReference>
<keyword evidence="2" id="KW-1015">Disulfide bond</keyword>
<dbReference type="EMBL" id="JACVVK020000422">
    <property type="protein sequence ID" value="KAK7474871.1"/>
    <property type="molecule type" value="Genomic_DNA"/>
</dbReference>
<protein>
    <recommendedName>
        <fullName evidence="4">Spondin-like TSP1 domain-containing protein</fullName>
    </recommendedName>
</protein>
<feature type="non-terminal residue" evidence="5">
    <location>
        <position position="1"/>
    </location>
</feature>
<dbReference type="Pfam" id="PF19028">
    <property type="entry name" value="TSP1_spondin"/>
    <property type="match status" value="3"/>
</dbReference>
<dbReference type="PROSITE" id="PS50092">
    <property type="entry name" value="TSP1"/>
    <property type="match status" value="12"/>
</dbReference>
<keyword evidence="1" id="KW-0732">Signal</keyword>
<accession>A0ABD0JJP0</accession>
<evidence type="ECO:0000259" key="4">
    <source>
        <dbReference type="Pfam" id="PF19028"/>
    </source>
</evidence>
<comment type="caution">
    <text evidence="5">The sequence shown here is derived from an EMBL/GenBank/DDBJ whole genome shotgun (WGS) entry which is preliminary data.</text>
</comment>
<dbReference type="FunFam" id="2.20.100.10:FF:000017">
    <property type="entry name" value="Thrombospondin type 1 domain containing 7A"/>
    <property type="match status" value="1"/>
</dbReference>
<dbReference type="AlphaFoldDB" id="A0ABD0JJP0"/>
<proteinExistence type="predicted"/>
<keyword evidence="3" id="KW-0325">Glycoprotein</keyword>
<name>A0ABD0JJP0_9CAEN</name>
<evidence type="ECO:0000256" key="1">
    <source>
        <dbReference type="ARBA" id="ARBA00022729"/>
    </source>
</evidence>
<gene>
    <name evidence="5" type="ORF">BaRGS_00033873</name>
</gene>
<dbReference type="PANTHER" id="PTHR11311">
    <property type="entry name" value="SPONDIN"/>
    <property type="match status" value="1"/>
</dbReference>